<keyword evidence="1" id="KW-0067">ATP-binding</keyword>
<keyword evidence="1" id="KW-0547">Nucleotide-binding</keyword>
<evidence type="ECO:0000313" key="1">
    <source>
        <dbReference type="EMBL" id="NWD40607.1"/>
    </source>
</evidence>
<dbReference type="Proteomes" id="UP000546584">
    <property type="component" value="Unassembled WGS sequence"/>
</dbReference>
<dbReference type="SUPFAM" id="SSF52540">
    <property type="entry name" value="P-loop containing nucleoside triphosphate hydrolases"/>
    <property type="match status" value="1"/>
</dbReference>
<reference evidence="1 2" key="1">
    <citation type="submission" date="2020-04" db="EMBL/GenBank/DDBJ databases">
        <title>Molecular characterization of pseudomonads from Agaricus bisporus reveal novel blotch 2 pathogens in Western Europe.</title>
        <authorList>
            <person name="Taparia T."/>
            <person name="Krijger M."/>
            <person name="Haynes E."/>
            <person name="Elpinstone J.G."/>
            <person name="Noble R."/>
            <person name="Van Der Wolf J."/>
        </authorList>
    </citation>
    <scope>NUCLEOTIDE SEQUENCE [LARGE SCALE GENOMIC DNA]</scope>
    <source>
        <strain evidence="1 2">IPO3753</strain>
    </source>
</reference>
<sequence length="2033" mass="226161">MNTTHRGSLSAAHRGYAYQDLVTAYLLVRALVYQHEAVIVDRKTVEDDRFDDLEVTANGTRIRRQLKSSVNPDLALSLQDFVGRGSSLRFDRLVQTFINAGIDAADEYRLCATWRAPIDTDDLFTLFEVADDLGTFAGFATRRYRIDAARLWPNAESPKLSVLLPSEQAPEPLTREQVIHFCERFVIELALPSATLDLDSPGPLEQLLLGLLIKNVGIGRYPNAERRPEDVAALAIFTATHARIKGEKLTPSDIADRLMLRTDFGRVVQQFPIDNSVLQPRPQVRDHLAERVLQGGVHLVLAGPGSGKSWELTQLADFLRGHGAVVARHYCFLEPGDGLAEKRVTTNILFANLLAEINDCLSARGDAVALQSFAAGADVLETRLQQVVEHGSQVVIIVDGLDHIARVRSTSQSLSDNQTDIVERLATLALPEGVSLVIGSQPGDHLDPLRVGFKDSLHEHEIQAWHYEEIFSLCEKHGVLDAFEAVAIHHQDERDELLTLLAKKSEGNPLYTRYLSVGLVDGLQSGLIQSPYEWLSLAPALKGDITRYYRHLHQTASGNARPVADLLGVLDFAVTEAELQEIVGSFMEDYVPEALAALSPILSRVTAQGGVRIFHESFRRFILDELQAKGKSVSNVLNSVIAWLESKGFFQDARSYRYLLPSLRRVGRNDEILEWVSTTFARDSLAHGHSRTSIDDCVALATDIAASSGNWPVMLRCTEIFRSLDMCFDEGTNQWRSYWISYQALHGPHALAQRLLFDGAPTLDVAQGLLACEAVEAQGAVAPWQEYLELWFDDQYSAHSEHFDPEAHLYEEEQVYLAALRGQLRLGKTFGVVREVLENVYFEDEIKFLFVRQLSSVLSDELPRSFVERLAGRLRTQPEELFGLSEERACAMWLGLADAEWRTKNLDAAANYANKALRYAAGVEQAIWCMERGASVEGGRRFLVEPDTLDIALNEGYLQNVQPVRDWVASMRLHAFSGNSQTLNAERQRAEGEGWYRCWLRFVIASAEGEAAVRENRPYDPCAVFAELVQDVRPFVGKPRACDLYQIHSVIAESLARALNLPRTPEEWTCAISSMSEARLGTATRMDREDGGPISASAFFSILIPYAKHDCVSPLIVDALNRVLVEEEREGGTYYSNHANFSMLMAQALVAAEQLDVAANCWQRSCEYLLGYGFHKDTALFDLINSVSALSGDSHSAALDGLIGLEPLVRAVRNHTDARETRHAPNKWFSALMSVDAVRGIRLLSATFARARGGESWVTVAALTGALNSLAETADPLVLDGVWSSVLFELEYDGGGGKLVQERLRPLERLLPGNLSYVQERFTQLCAEVLDDSTRNRVDAVERLLEFASEHAITPPAALHEYRHPTPIVRSVGRPDKDDTTGEELRPAFSQARSFVDVLSTLRRLGEAKISATEVDGIVTLPLAYIISELVDAGEEIAAQRLIHFYVHDTGYWFWDRYRVIQSLAEALDNAGHAQLAATTYVLAYCSAKGGGGWHNVGDRMHAASVTRALELDRVQARQVLADETARKLRSGNVNGVTQHLVEQLAEWEAPGVASQAWTEAFKVMELRLPLPGRYFAFESIEVGHCDWSAEEALIGLLLNRLANPMLQRKALILSATARLLRERSDLFARPLRHWMLVDTPVSSLQLVLRMLLESPVNLASLIRAIAPELTLCAESDSWAVAYMARLLLASIDVMIAARAEPTMSSTPIVAQQLQLISSLGQQEVVGILRQFWPDLPYIIEQRLEDIDWREGPQSSLVRERGELSFGRDGRPHPPAQVMQWPMEIYLSILDSVLISLPRPEGLPEGYESDFVEEMLDYILPDVSAHLIAVASRTPRPKWEASARNGVNPIVTVADDDPEYSGWIRLGFYEVEHPQSMRTGSGQQQMITRLGGVVAVHPSERVPPKALPFNQGDIEQWLSSAGTPDEIMADRGPWLVNLSSIKDWLGRISLLVPPASLQMLADLRHCGYAGSMKWVDLAGNLAVVQRTWRVHSDQASMQDSYGIEGCDVLMRPDLMPILHQAYGPWLKELSQVV</sequence>
<evidence type="ECO:0000313" key="2">
    <source>
        <dbReference type="Proteomes" id="UP000546584"/>
    </source>
</evidence>
<dbReference type="EMBL" id="JACAQR010000003">
    <property type="protein sequence ID" value="NWD40607.1"/>
    <property type="molecule type" value="Genomic_DNA"/>
</dbReference>
<protein>
    <submittedName>
        <fullName evidence="1">ATP-binding protein</fullName>
    </submittedName>
</protein>
<comment type="caution">
    <text evidence="1">The sequence shown here is derived from an EMBL/GenBank/DDBJ whole genome shotgun (WGS) entry which is preliminary data.</text>
</comment>
<dbReference type="RefSeq" id="WP_177025330.1">
    <property type="nucleotide sequence ID" value="NZ_JACAQR010000003.1"/>
</dbReference>
<organism evidence="1 2">
    <name type="scientific">Pseudomonas yamanorum</name>
    <dbReference type="NCBI Taxonomy" id="515393"/>
    <lineage>
        <taxon>Bacteria</taxon>
        <taxon>Pseudomonadati</taxon>
        <taxon>Pseudomonadota</taxon>
        <taxon>Gammaproteobacteria</taxon>
        <taxon>Pseudomonadales</taxon>
        <taxon>Pseudomonadaceae</taxon>
        <taxon>Pseudomonas</taxon>
    </lineage>
</organism>
<proteinExistence type="predicted"/>
<gene>
    <name evidence="1" type="ORF">HX826_01945</name>
</gene>
<dbReference type="InterPro" id="IPR027417">
    <property type="entry name" value="P-loop_NTPase"/>
</dbReference>
<dbReference type="GO" id="GO:0005524">
    <property type="term" value="F:ATP binding"/>
    <property type="evidence" value="ECO:0007669"/>
    <property type="project" value="UniProtKB-KW"/>
</dbReference>
<accession>A0AAJ3GZI6</accession>
<name>A0AAJ3GZI6_9PSED</name>